<evidence type="ECO:0000256" key="1">
    <source>
        <dbReference type="ARBA" id="ARBA00022679"/>
    </source>
</evidence>
<accession>A0ABZ0J3J1</accession>
<protein>
    <submittedName>
        <fullName evidence="2">CaiB/BaiF CoA-transferase family protein</fullName>
    </submittedName>
</protein>
<organism evidence="2 3">
    <name type="scientific">Diaphorobacter limosus</name>
    <dbReference type="NCBI Taxonomy" id="3036128"/>
    <lineage>
        <taxon>Bacteria</taxon>
        <taxon>Pseudomonadati</taxon>
        <taxon>Pseudomonadota</taxon>
        <taxon>Betaproteobacteria</taxon>
        <taxon>Burkholderiales</taxon>
        <taxon>Comamonadaceae</taxon>
        <taxon>Diaphorobacter</taxon>
    </lineage>
</organism>
<name>A0ABZ0J3J1_9BURK</name>
<sequence length="397" mass="42510">MQPLKGLKVVDLTKVLAGPLCGQYLGEYGADVIKVETVGGDDTRRWLPQVQGESAIFVAVNHNKRSIAVDLKTQQGRDIVHRLVKDADIVLQGFGGGTAKKLGVDYETLCALNDRLIYCEISGFGRNGPLGNAPGYDVMLQAFSGMLSTMGQPEGDYARASFSPVDIGTAMNTLSGVLAAVIERGRTGKGLYLEVSLLDTALGFMTYMAQSYWQSGVNPRPMGTAHPSMVPYQAFEAQDGAIMLGAGNDAQWQRFCAVAGLQDWVAHPDFATNALRVANHAKVVALLQPVMKSRTAAHWLTALEQANVPCSPIHTLGQALAHPQVQARAIIAQTEHPVLGPVQNIGHPVQFAHQPRAASRPAPLLGEHTQEILRQLGYGAQQIADLEQQGVVAAASH</sequence>
<dbReference type="PANTHER" id="PTHR48207:SF3">
    <property type="entry name" value="SUCCINATE--HYDROXYMETHYLGLUTARATE COA-TRANSFERASE"/>
    <property type="match status" value="1"/>
</dbReference>
<dbReference type="InterPro" id="IPR050483">
    <property type="entry name" value="CoA-transferase_III_domain"/>
</dbReference>
<dbReference type="SUPFAM" id="SSF89796">
    <property type="entry name" value="CoA-transferase family III (CaiB/BaiF)"/>
    <property type="match status" value="1"/>
</dbReference>
<dbReference type="Gene3D" id="3.40.50.10540">
    <property type="entry name" value="Crotonobetainyl-coa:carnitine coa-transferase, domain 1"/>
    <property type="match status" value="1"/>
</dbReference>
<gene>
    <name evidence="2" type="ORF">P4826_18755</name>
</gene>
<reference evidence="2 3" key="1">
    <citation type="submission" date="2023-03" db="EMBL/GenBank/DDBJ databases">
        <title>Diaphorobacter basophil sp. nov., isolated from a sewage-treatment plant.</title>
        <authorList>
            <person name="Yang K."/>
        </authorList>
    </citation>
    <scope>NUCLEOTIDE SEQUENCE [LARGE SCALE GENOMIC DNA]</scope>
    <source>
        <strain evidence="2 3">Y-1</strain>
    </source>
</reference>
<dbReference type="InterPro" id="IPR003673">
    <property type="entry name" value="CoA-Trfase_fam_III"/>
</dbReference>
<evidence type="ECO:0000313" key="3">
    <source>
        <dbReference type="Proteomes" id="UP001303211"/>
    </source>
</evidence>
<keyword evidence="1" id="KW-0808">Transferase</keyword>
<dbReference type="Proteomes" id="UP001303211">
    <property type="component" value="Chromosome"/>
</dbReference>
<dbReference type="Pfam" id="PF02515">
    <property type="entry name" value="CoA_transf_3"/>
    <property type="match status" value="1"/>
</dbReference>
<keyword evidence="3" id="KW-1185">Reference proteome</keyword>
<dbReference type="RefSeq" id="WP_317701854.1">
    <property type="nucleotide sequence ID" value="NZ_CP136921.1"/>
</dbReference>
<dbReference type="Gene3D" id="3.30.1540.10">
    <property type="entry name" value="formyl-coa transferase, domain 3"/>
    <property type="match status" value="1"/>
</dbReference>
<dbReference type="PANTHER" id="PTHR48207">
    <property type="entry name" value="SUCCINATE--HYDROXYMETHYLGLUTARATE COA-TRANSFERASE"/>
    <property type="match status" value="1"/>
</dbReference>
<dbReference type="EMBL" id="CP136921">
    <property type="protein sequence ID" value="WOO32393.1"/>
    <property type="molecule type" value="Genomic_DNA"/>
</dbReference>
<evidence type="ECO:0000313" key="2">
    <source>
        <dbReference type="EMBL" id="WOO32393.1"/>
    </source>
</evidence>
<dbReference type="InterPro" id="IPR044855">
    <property type="entry name" value="CoA-Trfase_III_dom3_sf"/>
</dbReference>
<proteinExistence type="predicted"/>
<dbReference type="InterPro" id="IPR023606">
    <property type="entry name" value="CoA-Trfase_III_dom_1_sf"/>
</dbReference>